<dbReference type="InterPro" id="IPR050523">
    <property type="entry name" value="AKR_Detox_Biosynth"/>
</dbReference>
<dbReference type="GO" id="GO:0005829">
    <property type="term" value="C:cytosol"/>
    <property type="evidence" value="ECO:0007669"/>
    <property type="project" value="TreeGrafter"/>
</dbReference>
<reference evidence="2" key="1">
    <citation type="submission" date="2016-01" db="EMBL/GenBank/DDBJ databases">
        <authorList>
            <person name="Peeters C."/>
        </authorList>
    </citation>
    <scope>NUCLEOTIDE SEQUENCE [LARGE SCALE GENOMIC DNA]</scope>
    <source>
        <strain evidence="2">LMG 29323</strain>
    </source>
</reference>
<dbReference type="STRING" id="1777141.AWB80_06404"/>
<dbReference type="RefSeq" id="WP_061178718.1">
    <property type="nucleotide sequence ID" value="NZ_FCOE02000032.1"/>
</dbReference>
<comment type="caution">
    <text evidence="2">The sequence shown here is derived from an EMBL/GenBank/DDBJ whole genome shotgun (WGS) entry which is preliminary data.</text>
</comment>
<evidence type="ECO:0000259" key="1">
    <source>
        <dbReference type="Pfam" id="PF00248"/>
    </source>
</evidence>
<dbReference type="PANTHER" id="PTHR43364">
    <property type="entry name" value="NADH-SPECIFIC METHYLGLYOXAL REDUCTASE-RELATED"/>
    <property type="match status" value="1"/>
</dbReference>
<sequence length="299" mass="33080">MERLVTLAPGVKVSRIVAGMWRVMRWNMTPAALAGFVEACIDIGVTSFDHADIYGGYAAESAFGDALALQPSLRSRMQLITKAGIKAVSPARPAHRLKHYDSSGSHLRESVERSLRALRTDHIDLFLLHRPDPLMDEDDLAREIEKLVSEGKIGAFGVSNFDARDFDALHSRVPLATNQIELSPFHSSPIEDGTLAAMKAARVTPMLWSPLGGGRLFDESDEAAARVRDVLRRVQEERGLASWISVAYAWGLRLPSRPVAIAGTQRIEGMRDAIQALDIELTRDEWFAVWEAARGREVD</sequence>
<dbReference type="SUPFAM" id="SSF51430">
    <property type="entry name" value="NAD(P)-linked oxidoreductase"/>
    <property type="match status" value="1"/>
</dbReference>
<accession>A0A158D7R0</accession>
<dbReference type="Gene3D" id="3.20.20.100">
    <property type="entry name" value="NADP-dependent oxidoreductase domain"/>
    <property type="match status" value="1"/>
</dbReference>
<evidence type="ECO:0000313" key="2">
    <source>
        <dbReference type="EMBL" id="SAK90246.1"/>
    </source>
</evidence>
<name>A0A158D7R0_9BURK</name>
<dbReference type="PANTHER" id="PTHR43364:SF1">
    <property type="entry name" value="OXIDOREDUCTASE YDHF"/>
    <property type="match status" value="1"/>
</dbReference>
<protein>
    <submittedName>
        <fullName evidence="2">Aldo/keto reductase</fullName>
    </submittedName>
</protein>
<organism evidence="2 3">
    <name type="scientific">Caballeronia pedi</name>
    <dbReference type="NCBI Taxonomy" id="1777141"/>
    <lineage>
        <taxon>Bacteria</taxon>
        <taxon>Pseudomonadati</taxon>
        <taxon>Pseudomonadota</taxon>
        <taxon>Betaproteobacteria</taxon>
        <taxon>Burkholderiales</taxon>
        <taxon>Burkholderiaceae</taxon>
        <taxon>Caballeronia</taxon>
    </lineage>
</organism>
<dbReference type="InterPro" id="IPR023210">
    <property type="entry name" value="NADP_OxRdtase_dom"/>
</dbReference>
<feature type="domain" description="NADP-dependent oxidoreductase" evidence="1">
    <location>
        <begin position="15"/>
        <end position="289"/>
    </location>
</feature>
<dbReference type="EMBL" id="FCOE02000032">
    <property type="protein sequence ID" value="SAK90246.1"/>
    <property type="molecule type" value="Genomic_DNA"/>
</dbReference>
<dbReference type="InterPro" id="IPR036812">
    <property type="entry name" value="NAD(P)_OxRdtase_dom_sf"/>
</dbReference>
<evidence type="ECO:0000313" key="3">
    <source>
        <dbReference type="Proteomes" id="UP000054911"/>
    </source>
</evidence>
<dbReference type="AlphaFoldDB" id="A0A158D7R0"/>
<dbReference type="Pfam" id="PF00248">
    <property type="entry name" value="Aldo_ket_red"/>
    <property type="match status" value="1"/>
</dbReference>
<dbReference type="OrthoDB" id="9768793at2"/>
<proteinExistence type="predicted"/>
<dbReference type="CDD" id="cd19092">
    <property type="entry name" value="AKR_BsYcsN_EcYdhF-like"/>
    <property type="match status" value="1"/>
</dbReference>
<dbReference type="Proteomes" id="UP000054911">
    <property type="component" value="Unassembled WGS sequence"/>
</dbReference>
<keyword evidence="3" id="KW-1185">Reference proteome</keyword>
<gene>
    <name evidence="2" type="ORF">AWB80_06404</name>
</gene>